<dbReference type="Pfam" id="PF02806">
    <property type="entry name" value="Alpha-amylase_C"/>
    <property type="match status" value="1"/>
</dbReference>
<dbReference type="InterPro" id="IPR013780">
    <property type="entry name" value="Glyco_hydro_b"/>
</dbReference>
<dbReference type="InterPro" id="IPR006047">
    <property type="entry name" value="GH13_cat_dom"/>
</dbReference>
<organism evidence="9 10">
    <name type="scientific">Holothuria leucospilota</name>
    <name type="common">Black long sea cucumber</name>
    <name type="synonym">Mertensiothuria leucospilota</name>
    <dbReference type="NCBI Taxonomy" id="206669"/>
    <lineage>
        <taxon>Eukaryota</taxon>
        <taxon>Metazoa</taxon>
        <taxon>Echinodermata</taxon>
        <taxon>Eleutherozoa</taxon>
        <taxon>Echinozoa</taxon>
        <taxon>Holothuroidea</taxon>
        <taxon>Aspidochirotacea</taxon>
        <taxon>Aspidochirotida</taxon>
        <taxon>Holothuriidae</taxon>
        <taxon>Holothuria</taxon>
    </lineage>
</organism>
<feature type="active site" description="Nucleophile" evidence="7">
    <location>
        <position position="349"/>
    </location>
</feature>
<evidence type="ECO:0000256" key="3">
    <source>
        <dbReference type="ARBA" id="ARBA00012541"/>
    </source>
</evidence>
<dbReference type="EC" id="2.4.1.18" evidence="3"/>
<evidence type="ECO:0000256" key="7">
    <source>
        <dbReference type="PIRSR" id="PIRSR000463-1"/>
    </source>
</evidence>
<dbReference type="GO" id="GO:0005978">
    <property type="term" value="P:glycogen biosynthetic process"/>
    <property type="evidence" value="ECO:0007669"/>
    <property type="project" value="InterPro"/>
</dbReference>
<dbReference type="OrthoDB" id="196493at2759"/>
<proteinExistence type="inferred from homology"/>
<dbReference type="GO" id="GO:0003844">
    <property type="term" value="F:1,4-alpha-glucan branching enzyme activity"/>
    <property type="evidence" value="ECO:0007669"/>
    <property type="project" value="UniProtKB-EC"/>
</dbReference>
<evidence type="ECO:0000259" key="8">
    <source>
        <dbReference type="SMART" id="SM00642"/>
    </source>
</evidence>
<keyword evidence="10" id="KW-1185">Reference proteome</keyword>
<dbReference type="GO" id="GO:0005737">
    <property type="term" value="C:cytoplasm"/>
    <property type="evidence" value="ECO:0007669"/>
    <property type="project" value="TreeGrafter"/>
</dbReference>
<dbReference type="InterPro" id="IPR014756">
    <property type="entry name" value="Ig_E-set"/>
</dbReference>
<feature type="domain" description="Glycosyl hydrolase family 13 catalytic" evidence="8">
    <location>
        <begin position="195"/>
        <end position="576"/>
    </location>
</feature>
<gene>
    <name evidence="9" type="ORF">HOLleu_00511</name>
</gene>
<evidence type="ECO:0000313" key="9">
    <source>
        <dbReference type="EMBL" id="KAJ8048264.1"/>
    </source>
</evidence>
<dbReference type="Gene3D" id="3.20.20.80">
    <property type="entry name" value="Glycosidases"/>
    <property type="match status" value="1"/>
</dbReference>
<dbReference type="CDD" id="cd11321">
    <property type="entry name" value="AmyAc_bac_euk_BE"/>
    <property type="match status" value="1"/>
</dbReference>
<dbReference type="InterPro" id="IPR006048">
    <property type="entry name" value="A-amylase/branching_C"/>
</dbReference>
<evidence type="ECO:0000256" key="1">
    <source>
        <dbReference type="ARBA" id="ARBA00000826"/>
    </source>
</evidence>
<dbReference type="CDD" id="cd02854">
    <property type="entry name" value="E_set_GBE_euk_N"/>
    <property type="match status" value="1"/>
</dbReference>
<feature type="active site" description="Proton donor" evidence="7">
    <location>
        <position position="404"/>
    </location>
</feature>
<dbReference type="PANTHER" id="PTHR43651">
    <property type="entry name" value="1,4-ALPHA-GLUCAN-BRANCHING ENZYME"/>
    <property type="match status" value="1"/>
</dbReference>
<dbReference type="InterPro" id="IPR004193">
    <property type="entry name" value="Glyco_hydro_13_N"/>
</dbReference>
<dbReference type="Pfam" id="PF00128">
    <property type="entry name" value="Alpha-amylase"/>
    <property type="match status" value="1"/>
</dbReference>
<dbReference type="SMART" id="SM00642">
    <property type="entry name" value="Aamy"/>
    <property type="match status" value="1"/>
</dbReference>
<comment type="caution">
    <text evidence="9">The sequence shown here is derived from an EMBL/GenBank/DDBJ whole genome shotgun (WGS) entry which is preliminary data.</text>
</comment>
<evidence type="ECO:0000256" key="2">
    <source>
        <dbReference type="ARBA" id="ARBA00009000"/>
    </source>
</evidence>
<protein>
    <recommendedName>
        <fullName evidence="3">1,4-alpha-glucan branching enzyme</fullName>
        <ecNumber evidence="3">2.4.1.18</ecNumber>
    </recommendedName>
</protein>
<reference evidence="9" key="1">
    <citation type="submission" date="2021-10" db="EMBL/GenBank/DDBJ databases">
        <title>Tropical sea cucumber genome reveals ecological adaptation and Cuvierian tubules defense mechanism.</title>
        <authorList>
            <person name="Chen T."/>
        </authorList>
    </citation>
    <scope>NUCLEOTIDE SEQUENCE</scope>
    <source>
        <strain evidence="9">Nanhai2018</strain>
        <tissue evidence="9">Muscle</tissue>
    </source>
</reference>
<comment type="catalytic activity">
    <reaction evidence="1">
        <text>Transfers a segment of a (1-&gt;4)-alpha-D-glucan chain to a primary hydroxy group in a similar glucan chain.</text>
        <dbReference type="EC" id="2.4.1.18"/>
    </reaction>
</comment>
<dbReference type="GO" id="GO:0043169">
    <property type="term" value="F:cation binding"/>
    <property type="evidence" value="ECO:0007669"/>
    <property type="project" value="InterPro"/>
</dbReference>
<dbReference type="Gene3D" id="2.60.40.1180">
    <property type="entry name" value="Golgi alpha-mannosidase II"/>
    <property type="match status" value="1"/>
</dbReference>
<comment type="pathway">
    <text evidence="6">Glycan biosynthesis.</text>
</comment>
<accession>A0A9Q1CPJ8</accession>
<evidence type="ECO:0000256" key="6">
    <source>
        <dbReference type="ARBA" id="ARBA00060592"/>
    </source>
</evidence>
<dbReference type="FunFam" id="3.20.20.80:FF:000001">
    <property type="entry name" value="1,4-alpha-glucan branching enzyme"/>
    <property type="match status" value="1"/>
</dbReference>
<name>A0A9Q1CPJ8_HOLLE</name>
<dbReference type="PIRSF" id="PIRSF000463">
    <property type="entry name" value="GlgB"/>
    <property type="match status" value="1"/>
</dbReference>
<evidence type="ECO:0000313" key="10">
    <source>
        <dbReference type="Proteomes" id="UP001152320"/>
    </source>
</evidence>
<keyword evidence="4" id="KW-0328">Glycosyltransferase</keyword>
<dbReference type="InterPro" id="IPR017853">
    <property type="entry name" value="GH"/>
</dbReference>
<comment type="similarity">
    <text evidence="2">Belongs to the glycosyl hydrolase 13 family. GlgB subfamily.</text>
</comment>
<dbReference type="GO" id="GO:0004553">
    <property type="term" value="F:hydrolase activity, hydrolyzing O-glycosyl compounds"/>
    <property type="evidence" value="ECO:0007669"/>
    <property type="project" value="InterPro"/>
</dbReference>
<dbReference type="InterPro" id="IPR037439">
    <property type="entry name" value="Branching_enzy"/>
</dbReference>
<keyword evidence="5" id="KW-0808">Transferase</keyword>
<dbReference type="SUPFAM" id="SSF51445">
    <property type="entry name" value="(Trans)glycosidases"/>
    <property type="match status" value="1"/>
</dbReference>
<dbReference type="EMBL" id="JAIZAY010000001">
    <property type="protein sequence ID" value="KAJ8048264.1"/>
    <property type="molecule type" value="Genomic_DNA"/>
</dbReference>
<dbReference type="AlphaFoldDB" id="A0A9Q1CPJ8"/>
<dbReference type="FunFam" id="2.60.40.1180:FF:000003">
    <property type="entry name" value="1,4-alpha-glucan-branching enzyme, chloroplastic/amyloplastic"/>
    <property type="match status" value="1"/>
</dbReference>
<sequence>MAVQGMLINTERVQIPGADKLYELDPYLKDHDKELRRRYGCLEQMLDKIENDHGGLDAFSQSYKEWGLRRTSDGGIMCREWLPAAKAVFLKGDFNSWNSYEHAMTNVGFGRWELKLPAKADGSSPIPHNTIVKLSVITTDDKVVERILPRCTYTFQDPATFLYQSVFWDPPEEQRYKFKYPPPKESKSLRIYEAHVGIASWEGKVSSYNHFTDHVLPRIKKQGYNAVQLMAIMEHAFYASFGYQVTSFFTPSSRYGTPEELKRLIDTAHSLDIKVFLDVVHSHAAKNVLDGLNQFDGSESCFFHSGSRGQHDLWDSRLFDYNSWEVIRFLLSNLRYWLDEYHFDGFRFDGVTSMIYHHHGIGTGFSGGYHEYFGLSVDTEALTYLALANYMIHKFYPNAITIAEDVSGMPALCLPVDMGGVGFDYRLAMAIPDKWIKLLKEYKDEDWNMGDIVWTLINRRHGEKAVCYAESHDQALVGDKTLAFWLMDKEMYTHMSCLSPLTPIIDRGLALHKMIRLLTHSLGGEAWLNFIGNEFGHPEWLDFPRPGNNSSYHYARRQWNVLDDDLLRYKYLNNFDAAMNHLEERYGWLSSPQAYVSTKHEDDKVIAFERAKLLFIFNFNSSKSFPDYRIGVNLAGKYKIILDSDEEKFCGHKRLDHTTDFFSKPEPWANRAHHIHVYIPSRVSMVLAREEDIDLASKS</sequence>
<dbReference type="PANTHER" id="PTHR43651:SF3">
    <property type="entry name" value="1,4-ALPHA-GLUCAN-BRANCHING ENZYME"/>
    <property type="match status" value="1"/>
</dbReference>
<dbReference type="Pfam" id="PF02922">
    <property type="entry name" value="CBM_48"/>
    <property type="match status" value="1"/>
</dbReference>
<evidence type="ECO:0000256" key="4">
    <source>
        <dbReference type="ARBA" id="ARBA00022676"/>
    </source>
</evidence>
<evidence type="ECO:0000256" key="5">
    <source>
        <dbReference type="ARBA" id="ARBA00022679"/>
    </source>
</evidence>
<dbReference type="Gene3D" id="2.60.40.10">
    <property type="entry name" value="Immunoglobulins"/>
    <property type="match status" value="1"/>
</dbReference>
<dbReference type="InterPro" id="IPR013783">
    <property type="entry name" value="Ig-like_fold"/>
</dbReference>
<dbReference type="SUPFAM" id="SSF51011">
    <property type="entry name" value="Glycosyl hydrolase domain"/>
    <property type="match status" value="1"/>
</dbReference>
<dbReference type="Proteomes" id="UP001152320">
    <property type="component" value="Chromosome 1"/>
</dbReference>
<dbReference type="SUPFAM" id="SSF81296">
    <property type="entry name" value="E set domains"/>
    <property type="match status" value="1"/>
</dbReference>